<reference evidence="3" key="1">
    <citation type="journal article" date="2019" name="Int. J. Syst. Evol. Microbiol.">
        <title>The Global Catalogue of Microorganisms (GCM) 10K type strain sequencing project: providing services to taxonomists for standard genome sequencing and annotation.</title>
        <authorList>
            <consortium name="The Broad Institute Genomics Platform"/>
            <consortium name="The Broad Institute Genome Sequencing Center for Infectious Disease"/>
            <person name="Wu L."/>
            <person name="Ma J."/>
        </authorList>
    </citation>
    <scope>NUCLEOTIDE SEQUENCE [LARGE SCALE GENOMIC DNA]</scope>
    <source>
        <strain evidence="3">CGMCC 1.13587</strain>
    </source>
</reference>
<evidence type="ECO:0000256" key="1">
    <source>
        <dbReference type="SAM" id="SignalP"/>
    </source>
</evidence>
<keyword evidence="3" id="KW-1185">Reference proteome</keyword>
<feature type="signal peptide" evidence="1">
    <location>
        <begin position="1"/>
        <end position="23"/>
    </location>
</feature>
<dbReference type="EMBL" id="JBHSNG010000005">
    <property type="protein sequence ID" value="MFC5580774.1"/>
    <property type="molecule type" value="Genomic_DNA"/>
</dbReference>
<evidence type="ECO:0000313" key="3">
    <source>
        <dbReference type="Proteomes" id="UP001596111"/>
    </source>
</evidence>
<gene>
    <name evidence="2" type="ORF">ACFPPB_06585</name>
</gene>
<name>A0ABW0SUR1_9GAMM</name>
<organism evidence="2 3">
    <name type="scientific">Rhodanobacter terrae</name>
    <dbReference type="NCBI Taxonomy" id="418647"/>
    <lineage>
        <taxon>Bacteria</taxon>
        <taxon>Pseudomonadati</taxon>
        <taxon>Pseudomonadota</taxon>
        <taxon>Gammaproteobacteria</taxon>
        <taxon>Lysobacterales</taxon>
        <taxon>Rhodanobacteraceae</taxon>
        <taxon>Rhodanobacter</taxon>
    </lineage>
</organism>
<dbReference type="Gene3D" id="2.50.20.10">
    <property type="entry name" value="Lipoprotein localisation LolA/LolB/LppX"/>
    <property type="match status" value="1"/>
</dbReference>
<proteinExistence type="predicted"/>
<accession>A0ABW0SUR1</accession>
<keyword evidence="1" id="KW-0732">Signal</keyword>
<evidence type="ECO:0008006" key="4">
    <source>
        <dbReference type="Google" id="ProtNLM"/>
    </source>
</evidence>
<evidence type="ECO:0000313" key="2">
    <source>
        <dbReference type="EMBL" id="MFC5580774.1"/>
    </source>
</evidence>
<protein>
    <recommendedName>
        <fullName evidence="4">Outer membrane lipoprotein-sorting protein</fullName>
    </recommendedName>
</protein>
<feature type="chain" id="PRO_5045771233" description="Outer membrane lipoprotein-sorting protein" evidence="1">
    <location>
        <begin position="24"/>
        <end position="258"/>
    </location>
</feature>
<sequence>MRIQLLLSVAALLLVSASASAHALTTDELVAKNLDARGGLDKIHAIKTLKLEGKMRLGGQFELTFVEYKKAPGSVRNEATIQSLTQIQAWDGRNAWQISPFQGRRDPEKMSGDDAKSLADDAAIGGQLADWQAQGSKLEYLGTEDIDGTEAHKLKVTRKNGDIEYVYLDPDYYLEIRTISDQIVRGTHVQTVTDYGDYEQIDGVYFPFSISSSTKGAGPFGKQQLTVEKAVANAAMDDTIFAFPATAGAGHATEGAKP</sequence>
<dbReference type="Proteomes" id="UP001596111">
    <property type="component" value="Unassembled WGS sequence"/>
</dbReference>
<dbReference type="RefSeq" id="WP_377325581.1">
    <property type="nucleotide sequence ID" value="NZ_JBHSNG010000005.1"/>
</dbReference>
<comment type="caution">
    <text evidence="2">The sequence shown here is derived from an EMBL/GenBank/DDBJ whole genome shotgun (WGS) entry which is preliminary data.</text>
</comment>